<evidence type="ECO:0000313" key="4">
    <source>
        <dbReference type="Proteomes" id="UP001500556"/>
    </source>
</evidence>
<feature type="compositionally biased region" description="Acidic residues" evidence="1">
    <location>
        <begin position="389"/>
        <end position="402"/>
    </location>
</feature>
<sequence length="415" mass="46464">MPSQDLYYTTQLGTTAAAVSVNDLLSRQASETLVLQPAFQRNMVWTERQQALLIDSMLRGVPVPEIYMKTTTGPDGEEEHVVVDGQQRISACLDFVAGKFALLGEPESRSEWANKTFSTLPGNLRAKFRAFKFIARELPENVDDPAIRAIFSRLNMTVEALEPQELRHAAYTGPFIKLVEQTAALDIFGSIGVFSARDYLRRHNDEFIGEVYFALNARTLPNKKEDLDEAYATFERSGFPSDTEHELARRMGRGLRTLGPIASALRKTRFRNKSDLYTLLYCLGMNAEKLGDGEALSGELLERLKEFGETIQDYRRAGDDVEARAAVLEDPLGEVASRYWAGVSRAASDRNSRIARDAALREVLASLLESQSEQALTQADEAWRTPVADTEEEPEVDDDELEAERRTVQDVIDEA</sequence>
<reference evidence="4" key="1">
    <citation type="journal article" date="2019" name="Int. J. Syst. Evol. Microbiol.">
        <title>The Global Catalogue of Microorganisms (GCM) 10K type strain sequencing project: providing services to taxonomists for standard genome sequencing and annotation.</title>
        <authorList>
            <consortium name="The Broad Institute Genomics Platform"/>
            <consortium name="The Broad Institute Genome Sequencing Center for Infectious Disease"/>
            <person name="Wu L."/>
            <person name="Ma J."/>
        </authorList>
    </citation>
    <scope>NUCLEOTIDE SEQUENCE [LARGE SCALE GENOMIC DNA]</scope>
    <source>
        <strain evidence="4">JCM 18961</strain>
    </source>
</reference>
<dbReference type="InterPro" id="IPR004919">
    <property type="entry name" value="GmrSD_N"/>
</dbReference>
<feature type="domain" description="GmrSD restriction endonucleases N-terminal" evidence="2">
    <location>
        <begin position="21"/>
        <end position="171"/>
    </location>
</feature>
<dbReference type="Proteomes" id="UP001500556">
    <property type="component" value="Unassembled WGS sequence"/>
</dbReference>
<comment type="caution">
    <text evidence="3">The sequence shown here is derived from an EMBL/GenBank/DDBJ whole genome shotgun (WGS) entry which is preliminary data.</text>
</comment>
<evidence type="ECO:0000259" key="2">
    <source>
        <dbReference type="Pfam" id="PF03235"/>
    </source>
</evidence>
<dbReference type="PANTHER" id="PTHR39639">
    <property type="entry name" value="CHROMOSOME 16, WHOLE GENOME SHOTGUN SEQUENCE"/>
    <property type="match status" value="1"/>
</dbReference>
<dbReference type="EMBL" id="BAABLO010000005">
    <property type="protein sequence ID" value="GAA4722391.1"/>
    <property type="molecule type" value="Genomic_DNA"/>
</dbReference>
<dbReference type="RefSeq" id="WP_345502999.1">
    <property type="nucleotide sequence ID" value="NZ_BAABLO010000005.1"/>
</dbReference>
<feature type="region of interest" description="Disordered" evidence="1">
    <location>
        <begin position="375"/>
        <end position="415"/>
    </location>
</feature>
<proteinExistence type="predicted"/>
<evidence type="ECO:0000256" key="1">
    <source>
        <dbReference type="SAM" id="MobiDB-lite"/>
    </source>
</evidence>
<dbReference type="PANTHER" id="PTHR39639:SF1">
    <property type="entry name" value="DUF262 DOMAIN-CONTAINING PROTEIN"/>
    <property type="match status" value="1"/>
</dbReference>
<keyword evidence="4" id="KW-1185">Reference proteome</keyword>
<dbReference type="Pfam" id="PF03235">
    <property type="entry name" value="GmrSD_N"/>
    <property type="match status" value="1"/>
</dbReference>
<protein>
    <recommendedName>
        <fullName evidence="2">GmrSD restriction endonucleases N-terminal domain-containing protein</fullName>
    </recommendedName>
</protein>
<evidence type="ECO:0000313" key="3">
    <source>
        <dbReference type="EMBL" id="GAA4722391.1"/>
    </source>
</evidence>
<organism evidence="3 4">
    <name type="scientific">Pedococcus ginsenosidimutans</name>
    <dbReference type="NCBI Taxonomy" id="490570"/>
    <lineage>
        <taxon>Bacteria</taxon>
        <taxon>Bacillati</taxon>
        <taxon>Actinomycetota</taxon>
        <taxon>Actinomycetes</taxon>
        <taxon>Micrococcales</taxon>
        <taxon>Intrasporangiaceae</taxon>
        <taxon>Pedococcus</taxon>
    </lineage>
</organism>
<name>A0ABP8YAG7_9MICO</name>
<accession>A0ABP8YAG7</accession>
<gene>
    <name evidence="3" type="ORF">GCM10025782_20440</name>
</gene>